<keyword evidence="5" id="KW-1185">Reference proteome</keyword>
<accession>A0ABX8BVB1</accession>
<evidence type="ECO:0000313" key="4">
    <source>
        <dbReference type="EMBL" id="QUX24741.1"/>
    </source>
</evidence>
<gene>
    <name evidence="4" type="ORF">KGD84_11030</name>
</gene>
<keyword evidence="2" id="KW-0812">Transmembrane</keyword>
<dbReference type="Proteomes" id="UP000676079">
    <property type="component" value="Chromosome"/>
</dbReference>
<feature type="transmembrane region" description="Helical" evidence="2">
    <location>
        <begin position="309"/>
        <end position="332"/>
    </location>
</feature>
<protein>
    <submittedName>
        <fullName evidence="4">Uncharacterized protein</fullName>
    </submittedName>
</protein>
<dbReference type="RefSeq" id="WP_220560189.1">
    <property type="nucleotide sequence ID" value="NZ_CP074133.1"/>
</dbReference>
<evidence type="ECO:0000313" key="5">
    <source>
        <dbReference type="Proteomes" id="UP000676079"/>
    </source>
</evidence>
<dbReference type="EMBL" id="CP074133">
    <property type="protein sequence ID" value="QUX24741.1"/>
    <property type="molecule type" value="Genomic_DNA"/>
</dbReference>
<feature type="region of interest" description="Disordered" evidence="1">
    <location>
        <begin position="223"/>
        <end position="308"/>
    </location>
</feature>
<evidence type="ECO:0000256" key="3">
    <source>
        <dbReference type="SAM" id="SignalP"/>
    </source>
</evidence>
<reference evidence="4 5" key="1">
    <citation type="submission" date="2021-05" db="EMBL/GenBank/DDBJ databases">
        <title>Direct Submission.</title>
        <authorList>
            <person name="Li K."/>
            <person name="Gao J."/>
        </authorList>
    </citation>
    <scope>NUCLEOTIDE SEQUENCE [LARGE SCALE GENOMIC DNA]</scope>
    <source>
        <strain evidence="4 5">Mg02</strain>
    </source>
</reference>
<sequence>MSLRRTVSCAIALGVAAAPAAAVPALAAPVFPATAGATLVGLSVAPDAGGAEGLWGTVYVSSEVGGERLAADTASDPSGLLEPVSVVGPAEATVNTTARDGGRAEAVAELGGLTLTLSGTDTPAVEVGPLRNSITCDFSGNLEWESGPDPERVVTVFGTALTPSGGEASAEVELADGRTAEVTVTDHAPAEGDTGEGRMYTGVTATVDGAELFDLTMGAVSVECPTDGGAEDAPASGERGGGDPSEEASPREEASPDQDAASPSPEGGTPGADAPDEGTGPGTDAPTPTSAPAADDGGSGPGGLPITGAALAGLVTAGVLAVGGGAAAVYLARHRSHGHGDRDTRPPSEEP</sequence>
<proteinExistence type="predicted"/>
<feature type="compositionally biased region" description="Low complexity" evidence="1">
    <location>
        <begin position="282"/>
        <end position="296"/>
    </location>
</feature>
<evidence type="ECO:0000256" key="1">
    <source>
        <dbReference type="SAM" id="MobiDB-lite"/>
    </source>
</evidence>
<evidence type="ECO:0000256" key="2">
    <source>
        <dbReference type="SAM" id="Phobius"/>
    </source>
</evidence>
<feature type="signal peptide" evidence="3">
    <location>
        <begin position="1"/>
        <end position="27"/>
    </location>
</feature>
<keyword evidence="2" id="KW-1133">Transmembrane helix</keyword>
<keyword evidence="3" id="KW-0732">Signal</keyword>
<feature type="chain" id="PRO_5045894905" evidence="3">
    <location>
        <begin position="28"/>
        <end position="351"/>
    </location>
</feature>
<keyword evidence="2" id="KW-0472">Membrane</keyword>
<name>A0ABX8BVB1_9ACTN</name>
<organism evidence="4 5">
    <name type="scientific">Nocardiopsis changdeensis</name>
    <dbReference type="NCBI Taxonomy" id="2831969"/>
    <lineage>
        <taxon>Bacteria</taxon>
        <taxon>Bacillati</taxon>
        <taxon>Actinomycetota</taxon>
        <taxon>Actinomycetes</taxon>
        <taxon>Streptosporangiales</taxon>
        <taxon>Nocardiopsidaceae</taxon>
        <taxon>Nocardiopsis</taxon>
    </lineage>
</organism>